<keyword evidence="2" id="KW-0472">Membrane</keyword>
<feature type="region of interest" description="Disordered" evidence="1">
    <location>
        <begin position="1"/>
        <end position="28"/>
    </location>
</feature>
<evidence type="ECO:0000256" key="1">
    <source>
        <dbReference type="SAM" id="MobiDB-lite"/>
    </source>
</evidence>
<feature type="transmembrane region" description="Helical" evidence="2">
    <location>
        <begin position="42"/>
        <end position="63"/>
    </location>
</feature>
<protein>
    <submittedName>
        <fullName evidence="3">Uncharacterized protein</fullName>
    </submittedName>
</protein>
<evidence type="ECO:0000313" key="3">
    <source>
        <dbReference type="EMBL" id="RUM19306.1"/>
    </source>
</evidence>
<organism evidence="3 4">
    <name type="scientific">Rhizobium vallis</name>
    <dbReference type="NCBI Taxonomy" id="634290"/>
    <lineage>
        <taxon>Bacteria</taxon>
        <taxon>Pseudomonadati</taxon>
        <taxon>Pseudomonadota</taxon>
        <taxon>Alphaproteobacteria</taxon>
        <taxon>Hyphomicrobiales</taxon>
        <taxon>Rhizobiaceae</taxon>
        <taxon>Rhizobium/Agrobacterium group</taxon>
        <taxon>Rhizobium</taxon>
    </lineage>
</organism>
<reference evidence="4" key="1">
    <citation type="submission" date="2018-11" db="EMBL/GenBank/DDBJ databases">
        <title>Rhizobium chutanense sp. nov., isolated from root nodules of Phaseolus vulgaris in China.</title>
        <authorList>
            <person name="Huo Y."/>
        </authorList>
    </citation>
    <scope>NUCLEOTIDE SEQUENCE [LARGE SCALE GENOMIC DNA]</scope>
    <source>
        <strain evidence="4">CCBAU 65647</strain>
    </source>
</reference>
<keyword evidence="2" id="KW-0812">Transmembrane</keyword>
<dbReference type="AlphaFoldDB" id="A0A3S0T1A3"/>
<gene>
    <name evidence="3" type="ORF">EFQ99_31565</name>
</gene>
<name>A0A3S0T1A3_9HYPH</name>
<evidence type="ECO:0000313" key="4">
    <source>
        <dbReference type="Proteomes" id="UP000278823"/>
    </source>
</evidence>
<feature type="compositionally biased region" description="Basic and acidic residues" evidence="1">
    <location>
        <begin position="1"/>
        <end position="11"/>
    </location>
</feature>
<dbReference type="Proteomes" id="UP000278823">
    <property type="component" value="Unassembled WGS sequence"/>
</dbReference>
<dbReference type="EMBL" id="RJTH01000020">
    <property type="protein sequence ID" value="RUM19306.1"/>
    <property type="molecule type" value="Genomic_DNA"/>
</dbReference>
<evidence type="ECO:0000256" key="2">
    <source>
        <dbReference type="SAM" id="Phobius"/>
    </source>
</evidence>
<sequence length="64" mass="6681">MAKLSGEKDGDSSAGPTKATHASTTKGDDAHQAIIRSLGRNFIYVFIFAAATAVVVTSIIAMLR</sequence>
<dbReference type="RefSeq" id="WP_126924964.1">
    <property type="nucleotide sequence ID" value="NZ_ML133703.1"/>
</dbReference>
<accession>A0A3S0T1A3</accession>
<keyword evidence="2" id="KW-1133">Transmembrane helix</keyword>
<comment type="caution">
    <text evidence="3">The sequence shown here is derived from an EMBL/GenBank/DDBJ whole genome shotgun (WGS) entry which is preliminary data.</text>
</comment>
<keyword evidence="4" id="KW-1185">Reference proteome</keyword>
<proteinExistence type="predicted"/>